<dbReference type="SUPFAM" id="SSF117892">
    <property type="entry name" value="Band 7/SPFH domain"/>
    <property type="match status" value="1"/>
</dbReference>
<feature type="transmembrane region" description="Helical" evidence="6">
    <location>
        <begin position="32"/>
        <end position="54"/>
    </location>
</feature>
<dbReference type="PANTHER" id="PTHR23222:SF1">
    <property type="entry name" value="PROHIBITIN-2"/>
    <property type="match status" value="1"/>
</dbReference>
<gene>
    <name evidence="8" type="ORF">JVT61DRAFT_1138</name>
</gene>
<dbReference type="Gene3D" id="3.30.479.30">
    <property type="entry name" value="Band 7 domain"/>
    <property type="match status" value="1"/>
</dbReference>
<name>A0A8I2YTG5_9AGAM</name>
<evidence type="ECO:0000259" key="7">
    <source>
        <dbReference type="SMART" id="SM00244"/>
    </source>
</evidence>
<dbReference type="SMART" id="SM00244">
    <property type="entry name" value="PHB"/>
    <property type="match status" value="1"/>
</dbReference>
<dbReference type="GO" id="GO:0005743">
    <property type="term" value="C:mitochondrial inner membrane"/>
    <property type="evidence" value="ECO:0007669"/>
    <property type="project" value="UniProtKB-SubCell"/>
</dbReference>
<protein>
    <recommendedName>
        <fullName evidence="6">Prohibitin</fullName>
    </recommendedName>
</protein>
<evidence type="ECO:0000256" key="4">
    <source>
        <dbReference type="ARBA" id="ARBA00023128"/>
    </source>
</evidence>
<dbReference type="CDD" id="cd03401">
    <property type="entry name" value="SPFH_prohibitin"/>
    <property type="match status" value="1"/>
</dbReference>
<organism evidence="8 9">
    <name type="scientific">Boletus reticuloceps</name>
    <dbReference type="NCBI Taxonomy" id="495285"/>
    <lineage>
        <taxon>Eukaryota</taxon>
        <taxon>Fungi</taxon>
        <taxon>Dikarya</taxon>
        <taxon>Basidiomycota</taxon>
        <taxon>Agaricomycotina</taxon>
        <taxon>Agaricomycetes</taxon>
        <taxon>Agaricomycetidae</taxon>
        <taxon>Boletales</taxon>
        <taxon>Boletineae</taxon>
        <taxon>Boletaceae</taxon>
        <taxon>Boletoideae</taxon>
        <taxon>Boletus</taxon>
    </lineage>
</organism>
<dbReference type="InterPro" id="IPR001107">
    <property type="entry name" value="Band_7"/>
</dbReference>
<comment type="similarity">
    <text evidence="2 6">Belongs to the prohibitin family.</text>
</comment>
<evidence type="ECO:0000256" key="6">
    <source>
        <dbReference type="RuleBase" id="RU366048"/>
    </source>
</evidence>
<dbReference type="EMBL" id="JAGFBS010000010">
    <property type="protein sequence ID" value="KAG6377087.1"/>
    <property type="molecule type" value="Genomic_DNA"/>
</dbReference>
<evidence type="ECO:0000313" key="8">
    <source>
        <dbReference type="EMBL" id="KAG6377087.1"/>
    </source>
</evidence>
<keyword evidence="6" id="KW-1133">Transmembrane helix</keyword>
<dbReference type="InterPro" id="IPR036013">
    <property type="entry name" value="Band_7/SPFH_dom_sf"/>
</dbReference>
<keyword evidence="9" id="KW-1185">Reference proteome</keyword>
<sequence>MNSQEAFRRFAQQVQRAGGQGGGGFPGGPGRFFAGGGLLAALIGGGLLLNASLFNVDGGHRAIKYTRLYGIRDEVYNEGTHLMVPWFEAPIVFDIRAKPRSVASLTGTKDLQMVNITCRVLSRPSISTLPKIYRELGQDYDERVLPSIVNEVLKSVVAQFNASQLITQREMVSRLIRENLTTRALRFNIVLDDVSITHVAFSPEFTHAVEAKQVAQQTAFRAAFLVDQAIQEKQSIIVRAQGEARSAELIGEAMRANKGFLELRRLEAARDIANVLATSGNRVMLDAQSLLLNVTGEDTKELLRVKK</sequence>
<evidence type="ECO:0000256" key="1">
    <source>
        <dbReference type="ARBA" id="ARBA00004273"/>
    </source>
</evidence>
<dbReference type="OrthoDB" id="275637at2759"/>
<proteinExistence type="inferred from homology"/>
<dbReference type="GO" id="GO:0007005">
    <property type="term" value="P:mitochondrion organization"/>
    <property type="evidence" value="ECO:0007669"/>
    <property type="project" value="TreeGrafter"/>
</dbReference>
<evidence type="ECO:0000313" key="9">
    <source>
        <dbReference type="Proteomes" id="UP000683000"/>
    </source>
</evidence>
<dbReference type="Pfam" id="PF01145">
    <property type="entry name" value="Band_7"/>
    <property type="match status" value="1"/>
</dbReference>
<keyword evidence="5 6" id="KW-0472">Membrane</keyword>
<dbReference type="GO" id="GO:0000423">
    <property type="term" value="P:mitophagy"/>
    <property type="evidence" value="ECO:0007669"/>
    <property type="project" value="UniProtKB-ARBA"/>
</dbReference>
<keyword evidence="6" id="KW-0812">Transmembrane</keyword>
<comment type="subcellular location">
    <subcellularLocation>
        <location evidence="1 6">Mitochondrion inner membrane</location>
    </subcellularLocation>
</comment>
<keyword evidence="3 6" id="KW-0999">Mitochondrion inner membrane</keyword>
<dbReference type="AlphaFoldDB" id="A0A8I2YTG5"/>
<dbReference type="FunFam" id="3.30.479.30:FF:000001">
    <property type="entry name" value="Prohibitin 2"/>
    <property type="match status" value="1"/>
</dbReference>
<dbReference type="Proteomes" id="UP000683000">
    <property type="component" value="Unassembled WGS sequence"/>
</dbReference>
<evidence type="ECO:0000256" key="3">
    <source>
        <dbReference type="ARBA" id="ARBA00022792"/>
    </source>
</evidence>
<reference evidence="8" key="1">
    <citation type="submission" date="2021-03" db="EMBL/GenBank/DDBJ databases">
        <title>Evolutionary innovations through gain and loss of genes in the ectomycorrhizal Boletales.</title>
        <authorList>
            <person name="Wu G."/>
            <person name="Miyauchi S."/>
            <person name="Morin E."/>
            <person name="Yang Z.-L."/>
            <person name="Xu J."/>
            <person name="Martin F.M."/>
        </authorList>
    </citation>
    <scope>NUCLEOTIDE SEQUENCE</scope>
    <source>
        <strain evidence="8">BR01</strain>
    </source>
</reference>
<dbReference type="PANTHER" id="PTHR23222">
    <property type="entry name" value="PROHIBITIN"/>
    <property type="match status" value="1"/>
</dbReference>
<evidence type="ECO:0000256" key="5">
    <source>
        <dbReference type="ARBA" id="ARBA00023136"/>
    </source>
</evidence>
<feature type="domain" description="Band 7" evidence="7">
    <location>
        <begin position="51"/>
        <end position="213"/>
    </location>
</feature>
<dbReference type="InterPro" id="IPR000163">
    <property type="entry name" value="Prohibitin"/>
</dbReference>
<dbReference type="PRINTS" id="PR00679">
    <property type="entry name" value="PROHIBITIN"/>
</dbReference>
<keyword evidence="4" id="KW-0496">Mitochondrion</keyword>
<evidence type="ECO:0000256" key="2">
    <source>
        <dbReference type="ARBA" id="ARBA00009658"/>
    </source>
</evidence>
<comment type="caution">
    <text evidence="8">The sequence shown here is derived from an EMBL/GenBank/DDBJ whole genome shotgun (WGS) entry which is preliminary data.</text>
</comment>
<accession>A0A8I2YTG5</accession>